<dbReference type="PANTHER" id="PTHR30388">
    <property type="entry name" value="ALDEHYDE OXIDOREDUCTASE MOLYBDENUM COFACTOR ASSEMBLY PROTEIN"/>
    <property type="match status" value="1"/>
</dbReference>
<gene>
    <name evidence="3" type="ORF">GCM10017783_02890</name>
</gene>
<dbReference type="SUPFAM" id="SSF51984">
    <property type="entry name" value="MurCD N-terminal domain"/>
    <property type="match status" value="1"/>
</dbReference>
<reference evidence="4" key="1">
    <citation type="journal article" date="2019" name="Int. J. Syst. Evol. Microbiol.">
        <title>The Global Catalogue of Microorganisms (GCM) 10K type strain sequencing project: providing services to taxonomists for standard genome sequencing and annotation.</title>
        <authorList>
            <consortium name="The Broad Institute Genomics Platform"/>
            <consortium name="The Broad Institute Genome Sequencing Center for Infectious Disease"/>
            <person name="Wu L."/>
            <person name="Ma J."/>
        </authorList>
    </citation>
    <scope>NUCLEOTIDE SEQUENCE [LARGE SCALE GENOMIC DNA]</scope>
    <source>
        <strain evidence="4">CGMCC 1.18439</strain>
    </source>
</reference>
<dbReference type="Proteomes" id="UP000632154">
    <property type="component" value="Unassembled WGS sequence"/>
</dbReference>
<dbReference type="EMBL" id="BNAL01000002">
    <property type="protein sequence ID" value="GHF94297.1"/>
    <property type="molecule type" value="Genomic_DNA"/>
</dbReference>
<evidence type="ECO:0000259" key="2">
    <source>
        <dbReference type="Pfam" id="PF13478"/>
    </source>
</evidence>
<evidence type="ECO:0000313" key="3">
    <source>
        <dbReference type="EMBL" id="GHF94297.1"/>
    </source>
</evidence>
<dbReference type="Gene3D" id="3.40.50.720">
    <property type="entry name" value="NAD(P)-binding Rossmann-like Domain"/>
    <property type="match status" value="1"/>
</dbReference>
<evidence type="ECO:0000259" key="1">
    <source>
        <dbReference type="Pfam" id="PF02625"/>
    </source>
</evidence>
<dbReference type="InterPro" id="IPR027051">
    <property type="entry name" value="XdhC_Rossmann_dom"/>
</dbReference>
<dbReference type="PANTHER" id="PTHR30388:SF4">
    <property type="entry name" value="MOLYBDENUM COFACTOR INSERTION CHAPERONE PAOD"/>
    <property type="match status" value="1"/>
</dbReference>
<keyword evidence="4" id="KW-1185">Reference proteome</keyword>
<comment type="caution">
    <text evidence="3">The sequence shown here is derived from an EMBL/GenBank/DDBJ whole genome shotgun (WGS) entry which is preliminary data.</text>
</comment>
<dbReference type="InterPro" id="IPR003777">
    <property type="entry name" value="XdhC_CoxI"/>
</dbReference>
<accession>A0ABQ3K006</accession>
<dbReference type="Pfam" id="PF13478">
    <property type="entry name" value="XdhC_C"/>
    <property type="match status" value="1"/>
</dbReference>
<protein>
    <recommendedName>
        <fullName evidence="5">Xanthine dehydrogenase</fullName>
    </recommendedName>
</protein>
<organism evidence="3 4">
    <name type="scientific">Deinococcus piscis</name>
    <dbReference type="NCBI Taxonomy" id="394230"/>
    <lineage>
        <taxon>Bacteria</taxon>
        <taxon>Thermotogati</taxon>
        <taxon>Deinococcota</taxon>
        <taxon>Deinococci</taxon>
        <taxon>Deinococcales</taxon>
        <taxon>Deinococcaceae</taxon>
        <taxon>Deinococcus</taxon>
    </lineage>
</organism>
<proteinExistence type="predicted"/>
<dbReference type="Pfam" id="PF02625">
    <property type="entry name" value="XdhC_CoxI"/>
    <property type="match status" value="1"/>
</dbReference>
<evidence type="ECO:0000313" key="4">
    <source>
        <dbReference type="Proteomes" id="UP000632154"/>
    </source>
</evidence>
<feature type="domain" description="XdhC- CoxI" evidence="1">
    <location>
        <begin position="34"/>
        <end position="95"/>
    </location>
</feature>
<evidence type="ECO:0008006" key="5">
    <source>
        <dbReference type="Google" id="ProtNLM"/>
    </source>
</evidence>
<dbReference type="InterPro" id="IPR052698">
    <property type="entry name" value="MoCofactor_Util/Proc"/>
</dbReference>
<name>A0ABQ3K006_9DEIO</name>
<sequence>MLYGPPCAGFFYAVETVDETFDDFLSAVTRLPDGAAPVVATLVGAGESRKPLGRRAIFLPGETLGSVTLGGCAEGALRRAAEEVRQSGQPRLLDVNLGSEEAYEFGMTCAGQVTVQLVPTPSASALWSAVATARARGEALRLVTPLGAEGAPFALLESGEVVTDSSSEPDPALVTQARALPLDREVLERGAAAFAETRLPPAELVVVGAGPIAPPLARLGRTVGLRVTVCDDQPSRLTAQRLPDAHALLLSRPDSDLQLPPLSARSSVVIISHDYGHEVPVLRQVLGTEVPYVAMVASRRRGQAVLRFLAETGLDPALLARVRSPAGLHLGAETPAGIALSILAEVTAEMHGGSGEPLSARAQ</sequence>
<feature type="domain" description="XdhC Rossmann" evidence="2">
    <location>
        <begin position="204"/>
        <end position="346"/>
    </location>
</feature>